<organism evidence="2 3">
    <name type="scientific">Pseudonocardia xinjiangensis</name>
    <dbReference type="NCBI Taxonomy" id="75289"/>
    <lineage>
        <taxon>Bacteria</taxon>
        <taxon>Bacillati</taxon>
        <taxon>Actinomycetota</taxon>
        <taxon>Actinomycetes</taxon>
        <taxon>Pseudonocardiales</taxon>
        <taxon>Pseudonocardiaceae</taxon>
        <taxon>Pseudonocardia</taxon>
    </lineage>
</organism>
<comment type="caution">
    <text evidence="2">The sequence shown here is derived from an EMBL/GenBank/DDBJ whole genome shotgun (WGS) entry which is preliminary data.</text>
</comment>
<feature type="compositionally biased region" description="Basic and acidic residues" evidence="1">
    <location>
        <begin position="1"/>
        <end position="14"/>
    </location>
</feature>
<name>A0ABX1R8Q1_9PSEU</name>
<keyword evidence="3" id="KW-1185">Reference proteome</keyword>
<dbReference type="Proteomes" id="UP001296706">
    <property type="component" value="Unassembled WGS sequence"/>
</dbReference>
<dbReference type="EMBL" id="JAAXKY010000001">
    <property type="protein sequence ID" value="NMH75566.1"/>
    <property type="molecule type" value="Genomic_DNA"/>
</dbReference>
<gene>
    <name evidence="2" type="ORF">HF577_00245</name>
</gene>
<protein>
    <submittedName>
        <fullName evidence="2">Uncharacterized protein</fullName>
    </submittedName>
</protein>
<evidence type="ECO:0000313" key="2">
    <source>
        <dbReference type="EMBL" id="NMH75566.1"/>
    </source>
</evidence>
<evidence type="ECO:0000256" key="1">
    <source>
        <dbReference type="SAM" id="MobiDB-lite"/>
    </source>
</evidence>
<reference evidence="2 3" key="1">
    <citation type="submission" date="2020-04" db="EMBL/GenBank/DDBJ databases">
        <authorList>
            <person name="Klaysubun C."/>
            <person name="Duangmal K."/>
            <person name="Lipun K."/>
        </authorList>
    </citation>
    <scope>NUCLEOTIDE SEQUENCE [LARGE SCALE GENOMIC DNA]</scope>
    <source>
        <strain evidence="2 3">JCM 11839</strain>
    </source>
</reference>
<accession>A0ABX1R8Q1</accession>
<dbReference type="RefSeq" id="WP_169393642.1">
    <property type="nucleotide sequence ID" value="NZ_BAAAJH010000016.1"/>
</dbReference>
<sequence>MRAKEQHPGKEKVAPKRQAPQRADVDHAGATSPLLSPHNIVQLQRSSGNQAVNQLIAQRMDEDGAESAPTVLTGVEVTQGNGKGKVISATDTSKTLSTTDMGPCVAVCGYNGQIAFMIHSDSTGTGGKGRIDLITGLRALVGGIGQGAGFTLTLIGGSVQGTMQYLKREGHLPDAHFVEGGEADGAYITWNGMVAPNKRRLAGKMNVPEVKVTFEE</sequence>
<proteinExistence type="predicted"/>
<evidence type="ECO:0000313" key="3">
    <source>
        <dbReference type="Proteomes" id="UP001296706"/>
    </source>
</evidence>
<feature type="region of interest" description="Disordered" evidence="1">
    <location>
        <begin position="1"/>
        <end position="36"/>
    </location>
</feature>